<keyword evidence="2" id="KW-1185">Reference proteome</keyword>
<dbReference type="AlphaFoldDB" id="A0A286NVS6"/>
<evidence type="ECO:0000313" key="1">
    <source>
        <dbReference type="EMBL" id="ATB51271.1"/>
    </source>
</evidence>
<dbReference type="Proteomes" id="UP000217343">
    <property type="component" value="Chromosome"/>
</dbReference>
<organism evidence="1 2">
    <name type="scientific">Corallococcus macrosporus DSM 14697</name>
    <dbReference type="NCBI Taxonomy" id="1189310"/>
    <lineage>
        <taxon>Bacteria</taxon>
        <taxon>Pseudomonadati</taxon>
        <taxon>Myxococcota</taxon>
        <taxon>Myxococcia</taxon>
        <taxon>Myxococcales</taxon>
        <taxon>Cystobacterineae</taxon>
        <taxon>Myxococcaceae</taxon>
        <taxon>Corallococcus</taxon>
    </lineage>
</organism>
<sequence length="71" mass="7308">MPSQSSSKTFRTVTVVLAALALGFVVVTSTRTCSGKPKPKPFIGGTKMSTLYGADVDTLGSPPTEAPPPAR</sequence>
<dbReference type="RefSeq" id="WP_013937118.1">
    <property type="nucleotide sequence ID" value="NZ_CP022203.1"/>
</dbReference>
<dbReference type="KEGG" id="mmas:MYMAC_006929"/>
<protein>
    <submittedName>
        <fullName evidence="1">Uncharacterized protein</fullName>
    </submittedName>
</protein>
<gene>
    <name evidence="1" type="ORF">MYMAC_006929</name>
</gene>
<evidence type="ECO:0000313" key="2">
    <source>
        <dbReference type="Proteomes" id="UP000217343"/>
    </source>
</evidence>
<proteinExistence type="predicted"/>
<accession>A0A286NVS6</accession>
<name>A0A286NVS6_9BACT</name>
<reference evidence="1 2" key="1">
    <citation type="submission" date="2017-06" db="EMBL/GenBank/DDBJ databases">
        <title>Sequencing and comparative analysis of myxobacterial genomes.</title>
        <authorList>
            <person name="Rupp O."/>
            <person name="Goesmann A."/>
            <person name="Sogaard-Andersen L."/>
        </authorList>
    </citation>
    <scope>NUCLEOTIDE SEQUENCE [LARGE SCALE GENOMIC DNA]</scope>
    <source>
        <strain evidence="1 2">DSM 14697</strain>
    </source>
</reference>
<dbReference type="EMBL" id="CP022203">
    <property type="protein sequence ID" value="ATB51271.1"/>
    <property type="molecule type" value="Genomic_DNA"/>
</dbReference>